<dbReference type="AlphaFoldDB" id="A0A318GWR7"/>
<dbReference type="InterPro" id="IPR045006">
    <property type="entry name" value="CHLI-like"/>
</dbReference>
<name>A0A318GWR7_9BURK</name>
<dbReference type="PRINTS" id="PR01657">
    <property type="entry name" value="MCMFAMILY"/>
</dbReference>
<evidence type="ECO:0000259" key="5">
    <source>
        <dbReference type="PROSITE" id="PS50051"/>
    </source>
</evidence>
<dbReference type="InterPro" id="IPR027417">
    <property type="entry name" value="P-loop_NTPase"/>
</dbReference>
<keyword evidence="2" id="KW-0547">Nucleotide-binding</keyword>
<dbReference type="InterPro" id="IPR025158">
    <property type="entry name" value="Mg_chelat-rel_C"/>
</dbReference>
<dbReference type="SUPFAM" id="SSF52540">
    <property type="entry name" value="P-loop containing nucleoside triphosphate hydrolases"/>
    <property type="match status" value="1"/>
</dbReference>
<dbReference type="NCBIfam" id="TIGR00368">
    <property type="entry name" value="YifB family Mg chelatase-like AAA ATPase"/>
    <property type="match status" value="1"/>
</dbReference>
<dbReference type="Gene3D" id="3.30.230.10">
    <property type="match status" value="1"/>
</dbReference>
<keyword evidence="7" id="KW-1185">Reference proteome</keyword>
<dbReference type="Proteomes" id="UP000247811">
    <property type="component" value="Unassembled WGS sequence"/>
</dbReference>
<dbReference type="Pfam" id="PF13335">
    <property type="entry name" value="Mg_chelatase_C"/>
    <property type="match status" value="1"/>
</dbReference>
<reference evidence="6 7" key="1">
    <citation type="submission" date="2018-05" db="EMBL/GenBank/DDBJ databases">
        <title>Genomic Encyclopedia of Type Strains, Phase IV (KMG-IV): sequencing the most valuable type-strain genomes for metagenomic binning, comparative biology and taxonomic classification.</title>
        <authorList>
            <person name="Goeker M."/>
        </authorList>
    </citation>
    <scope>NUCLEOTIDE SEQUENCE [LARGE SCALE GENOMIC DNA]</scope>
    <source>
        <strain evidence="6 7">DSM 566</strain>
    </source>
</reference>
<evidence type="ECO:0000313" key="6">
    <source>
        <dbReference type="EMBL" id="PXW93828.1"/>
    </source>
</evidence>
<dbReference type="PANTHER" id="PTHR32039">
    <property type="entry name" value="MAGNESIUM-CHELATASE SUBUNIT CHLI"/>
    <property type="match status" value="1"/>
</dbReference>
<dbReference type="Pfam" id="PF01078">
    <property type="entry name" value="Mg_chelatase"/>
    <property type="match status" value="1"/>
</dbReference>
<sequence length="504" mass="53466">MSLAIVHSRALLGLQAPEVTVEVHLANGLPSFTLVGLADTEVKEARERVRAALQNSGLTFPHNKRITVNLAPADLPKEGGRFDLPIALGILAAAGQIEAGALEDYEFAGELSLGGDLRPVRGALAMTLALQRSHAPRCLVLPRASAQEAARVPRHPLRYADHLLDLVQAFGPGEHPTPLPRPEPRPPEHQLGPPDLRDVKGQASAKRALEIAASGSHSLLLVGPPGTGKSMLAQRLAGLMPALSEADALESAAILSLAGQFLPERWGQRVLRSPHHSASAVALVGGGSPPRPGEVSLAHLGVLFLDELPEFPRAALEALREPLESGRITISRAARQAEFPARCQLVAAMNPCPCGQLGSALQSCRCSPDTVHRYQSRLSGPLLDRIDLRVEVLAVDPAALARAPDGEPSEAVATRVAQGRERQFRRQGCSNADLGSADLDTHIQATGAAADFLHAAARRLGWSGRSVHRVMRVARTIADLANSEDTQLGHVAEAIQLRRALPGT</sequence>
<dbReference type="InterPro" id="IPR004482">
    <property type="entry name" value="Mg_chelat-rel"/>
</dbReference>
<dbReference type="OrthoDB" id="9813147at2"/>
<evidence type="ECO:0000256" key="3">
    <source>
        <dbReference type="ARBA" id="ARBA00022840"/>
    </source>
</evidence>
<comment type="caution">
    <text evidence="6">The sequence shown here is derived from an EMBL/GenBank/DDBJ whole genome shotgun (WGS) entry which is preliminary data.</text>
</comment>
<dbReference type="InterPro" id="IPR014721">
    <property type="entry name" value="Ribsml_uS5_D2-typ_fold_subgr"/>
</dbReference>
<proteinExistence type="inferred from homology"/>
<comment type="similarity">
    <text evidence="1">Belongs to the Mg-chelatase subunits D/I family. ComM subfamily.</text>
</comment>
<dbReference type="Gene3D" id="3.40.50.300">
    <property type="entry name" value="P-loop containing nucleotide triphosphate hydrolases"/>
    <property type="match status" value="1"/>
</dbReference>
<feature type="domain" description="MCM C-terminal AAA(+) ATPase" evidence="5">
    <location>
        <begin position="293"/>
        <end position="351"/>
    </location>
</feature>
<evidence type="ECO:0000313" key="7">
    <source>
        <dbReference type="Proteomes" id="UP000247811"/>
    </source>
</evidence>
<dbReference type="EMBL" id="QJJS01000017">
    <property type="protein sequence ID" value="PXW93828.1"/>
    <property type="molecule type" value="Genomic_DNA"/>
</dbReference>
<evidence type="ECO:0000256" key="1">
    <source>
        <dbReference type="ARBA" id="ARBA00006354"/>
    </source>
</evidence>
<feature type="region of interest" description="Disordered" evidence="4">
    <location>
        <begin position="170"/>
        <end position="197"/>
    </location>
</feature>
<dbReference type="InterPro" id="IPR001208">
    <property type="entry name" value="MCM_dom"/>
</dbReference>
<protein>
    <submittedName>
        <fullName evidence="6">Magnesium chelatase family protein</fullName>
    </submittedName>
</protein>
<dbReference type="InterPro" id="IPR003593">
    <property type="entry name" value="AAA+_ATPase"/>
</dbReference>
<dbReference type="RefSeq" id="WP_110401824.1">
    <property type="nucleotide sequence ID" value="NZ_QJJS01000017.1"/>
</dbReference>
<dbReference type="PROSITE" id="PS50051">
    <property type="entry name" value="MCM_2"/>
    <property type="match status" value="1"/>
</dbReference>
<organism evidence="6 7">
    <name type="scientific">Sphaerotilus hippei</name>
    <dbReference type="NCBI Taxonomy" id="744406"/>
    <lineage>
        <taxon>Bacteria</taxon>
        <taxon>Pseudomonadati</taxon>
        <taxon>Pseudomonadota</taxon>
        <taxon>Betaproteobacteria</taxon>
        <taxon>Burkholderiales</taxon>
        <taxon>Sphaerotilaceae</taxon>
        <taxon>Sphaerotilus</taxon>
    </lineage>
</organism>
<dbReference type="InterPro" id="IPR000523">
    <property type="entry name" value="Mg_chelatse_chII-like_cat_dom"/>
</dbReference>
<dbReference type="InterPro" id="IPR020568">
    <property type="entry name" value="Ribosomal_Su5_D2-typ_SF"/>
</dbReference>
<evidence type="ECO:0000256" key="4">
    <source>
        <dbReference type="SAM" id="MobiDB-lite"/>
    </source>
</evidence>
<gene>
    <name evidence="6" type="ORF">C7444_11734</name>
</gene>
<dbReference type="GO" id="GO:0003677">
    <property type="term" value="F:DNA binding"/>
    <property type="evidence" value="ECO:0007669"/>
    <property type="project" value="InterPro"/>
</dbReference>
<dbReference type="PANTHER" id="PTHR32039:SF7">
    <property type="entry name" value="COMPETENCE PROTEIN COMM"/>
    <property type="match status" value="1"/>
</dbReference>
<keyword evidence="3" id="KW-0067">ATP-binding</keyword>
<evidence type="ECO:0000256" key="2">
    <source>
        <dbReference type="ARBA" id="ARBA00022741"/>
    </source>
</evidence>
<dbReference type="GO" id="GO:0005524">
    <property type="term" value="F:ATP binding"/>
    <property type="evidence" value="ECO:0007669"/>
    <property type="project" value="UniProtKB-KW"/>
</dbReference>
<dbReference type="SMART" id="SM00382">
    <property type="entry name" value="AAA"/>
    <property type="match status" value="1"/>
</dbReference>
<dbReference type="Pfam" id="PF13541">
    <property type="entry name" value="ChlI"/>
    <property type="match status" value="1"/>
</dbReference>
<dbReference type="SUPFAM" id="SSF54211">
    <property type="entry name" value="Ribosomal protein S5 domain 2-like"/>
    <property type="match status" value="1"/>
</dbReference>
<accession>A0A318GWR7</accession>